<feature type="domain" description="Tyrosine-protein phosphatase" evidence="12">
    <location>
        <begin position="733"/>
        <end position="983"/>
    </location>
</feature>
<dbReference type="GO" id="GO:0004725">
    <property type="term" value="F:protein tyrosine phosphatase activity"/>
    <property type="evidence" value="ECO:0007669"/>
    <property type="project" value="UniProtKB-EC"/>
</dbReference>
<evidence type="ECO:0000256" key="4">
    <source>
        <dbReference type="ARBA" id="ARBA00022801"/>
    </source>
</evidence>
<feature type="transmembrane region" description="Helical" evidence="10">
    <location>
        <begin position="618"/>
        <end position="644"/>
    </location>
</feature>
<feature type="domain" description="Tyrosine-protein phosphatase" evidence="12">
    <location>
        <begin position="1020"/>
        <end position="1288"/>
    </location>
</feature>
<dbReference type="PROSITE" id="PS50055">
    <property type="entry name" value="TYR_PHOSPHATASE_PTP"/>
    <property type="match status" value="2"/>
</dbReference>
<evidence type="ECO:0000256" key="9">
    <source>
        <dbReference type="SAM" id="MobiDB-lite"/>
    </source>
</evidence>
<dbReference type="PROSITE" id="PS50056">
    <property type="entry name" value="TYR_PHOSPHATASE_2"/>
    <property type="match status" value="1"/>
</dbReference>
<keyword evidence="15" id="KW-1185">Reference proteome</keyword>
<dbReference type="InterPro" id="IPR000742">
    <property type="entry name" value="EGF"/>
</dbReference>
<evidence type="ECO:0000313" key="15">
    <source>
        <dbReference type="Proteomes" id="UP001283361"/>
    </source>
</evidence>
<dbReference type="InterPro" id="IPR029021">
    <property type="entry name" value="Prot-tyrosine_phosphatase-like"/>
</dbReference>
<keyword evidence="3" id="KW-0479">Metal-binding</keyword>
<protein>
    <recommendedName>
        <fullName evidence="2">protein-tyrosine-phosphatase</fullName>
        <ecNumber evidence="2">3.1.3.48</ecNumber>
    </recommendedName>
</protein>
<dbReference type="FunFam" id="3.90.190.10:FF:000102">
    <property type="entry name" value="Receptor-type tyrosine-protein phosphatase"/>
    <property type="match status" value="1"/>
</dbReference>
<dbReference type="InterPro" id="IPR008979">
    <property type="entry name" value="Galactose-bd-like_sf"/>
</dbReference>
<sequence length="1544" mass="171274">MPSFHNSKQIFKLVLVLLAAVPGCLASVCYTVRGEIFSCDYHCHCLRDAKCDRNTGACAQGCSSPYFGPACQYKKRDLETSSGPAWLTDNNDNTCNDGNTESVGVAVKISHPLTWMRLVFSSEEYHNISLSYKTDGPAVEEQCSELQMAKVDGTTVDISCPTTERVKYVRLSGLSIKSLCSLYINTGRNVALNQNATQSSMYNNWLASQAVDGFREGERDVSDTCSHTESESQGWWFLSFHQPVEVNSVVLYNREDFEYRLAGFVLQLINREMETFFSYQDKQDPQSLYYIIPSLKPKQAAYHMEITQGPESRFVTLCEVIVFGDTVCPAGKFGRDCEHQCNCADQTNSCFVHSGGCPSGCAPGYTGEDCKTECPRGRFGVNCIKTCSDHCLGEEKLCDPADGACNTGCDLGYHPPLCVDECPEGRFGSSCKHRCSLHCEGQGNACDSKNGSCEMGCEPGYISPMCIDECPEGYFGLNCVDNCSSHCEGEDNPCNPRNGSCDLGCELGYSPPLCVDKCPGATYGKNCGKSCSTRCLNSSCHHMTGRCYQCQAGYRGDFCDLECSTNMYGDGCQMTCDANCLNLMCHHVTGKCHQCVPGKEGEFCQKVVNKGGNNLKELIGITVGVVVVLVIIIIISGAVLIVYLCRHRNKCKRRETAELQGTQPGMRAGVELSIIDKYRKSARQRRSKGQVHKEAEEKGPAEEMYMNIQPNSPAVRVEDLRAYILQHATGSFLKKQYESVPLESKYSRLNAHDPCNAKKNRYKNILPDDYSRVCLKVYDDYEDYINASHIKDYNNKKVYIAAQAPNDCTTNDFVRMLWEQEIDRIIMLTKLVEGKKVKSVRYWPQEGQKVYYDINMQLVSTQVYAEYTVRRLKLSKSGSSEREVIQFHFTTWPDKSVPESPWGLVDLYHRVMADPGAGPLLVHCSAGVGRTGTFIALCILLQEAEATGKMDFRSTLWKLRQQRMSMIQTIEQYVFLHKLALAAHLTAGTRVPAADIPHHIQALNDGHSGDSSTSSSLDGYTKEFKAVCEICSNGADGLTMETWVGDNIYQNRKSAANKDKNRVKNILPNDAYRPVLTSETISQGKYINAVLVPNLATDRQDILTQLPLPSTVTDFWRLVTQFNVDLIVAFDTDCRNSDETVGSFLPERDPIKTDLFEIQAELRAETSSCHEILVTVFKKRRSILSGAGEHHVMCLLCKTPGSDPKVLLDIHRRIKYWRPDLPQRTLFTCRNGADHCGLMCVQSILLDRLDVDKALSVPVVVGAIKTIRPQVIPSVDQYRCLYSVLKLAQDSQVAKHTSKTTTAADFTGVDSVETIYCNVKIAECMITTEETKPKQTAYSLNQDLFDGDPAPSTHHENQENESKVHKTNYTAQSIGPEAQVINQDTHSSNTGAEYSHLEAQNSSAGAEYSSFVAQNSDAGAEYPNSLAQKLNAEAEYSKFEGQNLNAGAEYSNFVVQNPDAGAEYPNSVAKELNGEAKYSKSEVQNLNAGAEYSNFVAPNFDAEAEYPDSLAQKSNGETECSKFEGQTPDAEVEYSNFASLHLQF</sequence>
<dbReference type="SMART" id="SM00404">
    <property type="entry name" value="PTPc_motif"/>
    <property type="match status" value="2"/>
</dbReference>
<keyword evidence="10" id="KW-0472">Membrane</keyword>
<dbReference type="Gene3D" id="3.90.190.10">
    <property type="entry name" value="Protein tyrosine phosphatase superfamily"/>
    <property type="match status" value="2"/>
</dbReference>
<dbReference type="CDD" id="cd00047">
    <property type="entry name" value="PTPc"/>
    <property type="match status" value="1"/>
</dbReference>
<dbReference type="Gene3D" id="2.60.120.260">
    <property type="entry name" value="Galactose-binding domain-like"/>
    <property type="match status" value="1"/>
</dbReference>
<evidence type="ECO:0000259" key="12">
    <source>
        <dbReference type="PROSITE" id="PS50055"/>
    </source>
</evidence>
<dbReference type="InterPro" id="IPR050348">
    <property type="entry name" value="Protein-Tyr_Phosphatase"/>
</dbReference>
<feature type="region of interest" description="Disordered" evidence="9">
    <location>
        <begin position="1341"/>
        <end position="1366"/>
    </location>
</feature>
<comment type="catalytic activity">
    <reaction evidence="8">
        <text>O-phospho-L-tyrosyl-[protein] + H2O = L-tyrosyl-[protein] + phosphate</text>
        <dbReference type="Rhea" id="RHEA:10684"/>
        <dbReference type="Rhea" id="RHEA-COMP:10136"/>
        <dbReference type="Rhea" id="RHEA-COMP:20101"/>
        <dbReference type="ChEBI" id="CHEBI:15377"/>
        <dbReference type="ChEBI" id="CHEBI:43474"/>
        <dbReference type="ChEBI" id="CHEBI:46858"/>
        <dbReference type="ChEBI" id="CHEBI:61978"/>
        <dbReference type="EC" id="3.1.3.48"/>
    </reaction>
</comment>
<dbReference type="SMART" id="SM00194">
    <property type="entry name" value="PTPc"/>
    <property type="match status" value="2"/>
</dbReference>
<dbReference type="EC" id="3.1.3.48" evidence="2"/>
<evidence type="ECO:0000259" key="13">
    <source>
        <dbReference type="PROSITE" id="PS50056"/>
    </source>
</evidence>
<evidence type="ECO:0000256" key="5">
    <source>
        <dbReference type="ARBA" id="ARBA00022837"/>
    </source>
</evidence>
<dbReference type="SUPFAM" id="SSF52799">
    <property type="entry name" value="(Phosphotyrosine protein) phosphatases II"/>
    <property type="match status" value="2"/>
</dbReference>
<dbReference type="Proteomes" id="UP001283361">
    <property type="component" value="Unassembled WGS sequence"/>
</dbReference>
<evidence type="ECO:0000256" key="8">
    <source>
        <dbReference type="ARBA" id="ARBA00051722"/>
    </source>
</evidence>
<dbReference type="InterPro" id="IPR016130">
    <property type="entry name" value="Tyr_Pase_AS"/>
</dbReference>
<evidence type="ECO:0000256" key="7">
    <source>
        <dbReference type="ARBA" id="ARBA00023157"/>
    </source>
</evidence>
<evidence type="ECO:0000256" key="11">
    <source>
        <dbReference type="SAM" id="SignalP"/>
    </source>
</evidence>
<evidence type="ECO:0000256" key="6">
    <source>
        <dbReference type="ARBA" id="ARBA00022912"/>
    </source>
</evidence>
<evidence type="ECO:0000256" key="3">
    <source>
        <dbReference type="ARBA" id="ARBA00022723"/>
    </source>
</evidence>
<organism evidence="14 15">
    <name type="scientific">Elysia crispata</name>
    <name type="common">lettuce slug</name>
    <dbReference type="NCBI Taxonomy" id="231223"/>
    <lineage>
        <taxon>Eukaryota</taxon>
        <taxon>Metazoa</taxon>
        <taxon>Spiralia</taxon>
        <taxon>Lophotrochozoa</taxon>
        <taxon>Mollusca</taxon>
        <taxon>Gastropoda</taxon>
        <taxon>Heterobranchia</taxon>
        <taxon>Euthyneura</taxon>
        <taxon>Panpulmonata</taxon>
        <taxon>Sacoglossa</taxon>
        <taxon>Placobranchoidea</taxon>
        <taxon>Plakobranchidae</taxon>
        <taxon>Elysia</taxon>
    </lineage>
</organism>
<feature type="region of interest" description="Disordered" evidence="9">
    <location>
        <begin position="681"/>
        <end position="700"/>
    </location>
</feature>
<feature type="compositionally biased region" description="Basic and acidic residues" evidence="9">
    <location>
        <begin position="691"/>
        <end position="700"/>
    </location>
</feature>
<feature type="compositionally biased region" description="Basic and acidic residues" evidence="9">
    <location>
        <begin position="1353"/>
        <end position="1364"/>
    </location>
</feature>
<feature type="compositionally biased region" description="Basic residues" evidence="9">
    <location>
        <begin position="681"/>
        <end position="690"/>
    </location>
</feature>
<dbReference type="SUPFAM" id="SSF49785">
    <property type="entry name" value="Galactose-binding domain-like"/>
    <property type="match status" value="1"/>
</dbReference>
<dbReference type="Gene3D" id="2.170.300.10">
    <property type="entry name" value="Tie2 ligand-binding domain superfamily"/>
    <property type="match status" value="2"/>
</dbReference>
<keyword evidence="10" id="KW-0812">Transmembrane</keyword>
<feature type="signal peptide" evidence="11">
    <location>
        <begin position="1"/>
        <end position="26"/>
    </location>
</feature>
<keyword evidence="6" id="KW-0904">Protein phosphatase</keyword>
<dbReference type="InterPro" id="IPR006585">
    <property type="entry name" value="FTP1"/>
</dbReference>
<keyword evidence="10" id="KW-1133">Transmembrane helix</keyword>
<name>A0AAE0YAY0_9GAST</name>
<evidence type="ECO:0000256" key="10">
    <source>
        <dbReference type="SAM" id="Phobius"/>
    </source>
</evidence>
<dbReference type="PROSITE" id="PS00383">
    <property type="entry name" value="TYR_PHOSPHATASE_1"/>
    <property type="match status" value="1"/>
</dbReference>
<dbReference type="InterPro" id="IPR003595">
    <property type="entry name" value="Tyr_Pase_cat"/>
</dbReference>
<evidence type="ECO:0000313" key="14">
    <source>
        <dbReference type="EMBL" id="KAK3738405.1"/>
    </source>
</evidence>
<comment type="similarity">
    <text evidence="1">Belongs to the protein-tyrosine phosphatase family.</text>
</comment>
<dbReference type="InterPro" id="IPR000242">
    <property type="entry name" value="PTP_cat"/>
</dbReference>
<dbReference type="SMART" id="SM00607">
    <property type="entry name" value="FTP"/>
    <property type="match status" value="1"/>
</dbReference>
<gene>
    <name evidence="14" type="ORF">RRG08_037042</name>
</gene>
<proteinExistence type="inferred from homology"/>
<dbReference type="PRINTS" id="PR00700">
    <property type="entry name" value="PRTYPHPHTASE"/>
</dbReference>
<dbReference type="EMBL" id="JAWDGP010006598">
    <property type="protein sequence ID" value="KAK3738405.1"/>
    <property type="molecule type" value="Genomic_DNA"/>
</dbReference>
<dbReference type="InterPro" id="IPR000387">
    <property type="entry name" value="Tyr_Pase_dom"/>
</dbReference>
<keyword evidence="11" id="KW-0732">Signal</keyword>
<keyword evidence="5" id="KW-0106">Calcium</keyword>
<keyword evidence="4" id="KW-0378">Hydrolase</keyword>
<comment type="caution">
    <text evidence="14">The sequence shown here is derived from an EMBL/GenBank/DDBJ whole genome shotgun (WGS) entry which is preliminary data.</text>
</comment>
<dbReference type="Pfam" id="PF22633">
    <property type="entry name" value="F5_F8_type_C_2"/>
    <property type="match status" value="1"/>
</dbReference>
<keyword evidence="7" id="KW-1015">Disulfide bond</keyword>
<dbReference type="GO" id="GO:0046872">
    <property type="term" value="F:metal ion binding"/>
    <property type="evidence" value="ECO:0007669"/>
    <property type="project" value="UniProtKB-KW"/>
</dbReference>
<reference evidence="14" key="1">
    <citation type="journal article" date="2023" name="G3 (Bethesda)">
        <title>A reference genome for the long-term kleptoplast-retaining sea slug Elysia crispata morphotype clarki.</title>
        <authorList>
            <person name="Eastman K.E."/>
            <person name="Pendleton A.L."/>
            <person name="Shaikh M.A."/>
            <person name="Suttiyut T."/>
            <person name="Ogas R."/>
            <person name="Tomko P."/>
            <person name="Gavelis G."/>
            <person name="Widhalm J.R."/>
            <person name="Wisecaver J.H."/>
        </authorList>
    </citation>
    <scope>NUCLEOTIDE SEQUENCE</scope>
    <source>
        <strain evidence="14">ECLA1</strain>
    </source>
</reference>
<dbReference type="PANTHER" id="PTHR19134">
    <property type="entry name" value="RECEPTOR-TYPE TYROSINE-PROTEIN PHOSPHATASE"/>
    <property type="match status" value="1"/>
</dbReference>
<feature type="chain" id="PRO_5042000577" description="protein-tyrosine-phosphatase" evidence="11">
    <location>
        <begin position="27"/>
        <end position="1544"/>
    </location>
</feature>
<dbReference type="SMART" id="SM00181">
    <property type="entry name" value="EGF"/>
    <property type="match status" value="5"/>
</dbReference>
<evidence type="ECO:0000256" key="2">
    <source>
        <dbReference type="ARBA" id="ARBA00013064"/>
    </source>
</evidence>
<dbReference type="Pfam" id="PF00102">
    <property type="entry name" value="Y_phosphatase"/>
    <property type="match status" value="2"/>
</dbReference>
<dbReference type="PANTHER" id="PTHR19134:SF562">
    <property type="entry name" value="PROTEIN-TYROSINE-PHOSPHATASE"/>
    <property type="match status" value="1"/>
</dbReference>
<feature type="domain" description="Tyrosine specific protein phosphatases" evidence="13">
    <location>
        <begin position="905"/>
        <end position="974"/>
    </location>
</feature>
<evidence type="ECO:0000256" key="1">
    <source>
        <dbReference type="ARBA" id="ARBA00009580"/>
    </source>
</evidence>
<accession>A0AAE0YAY0</accession>